<evidence type="ECO:0000256" key="1">
    <source>
        <dbReference type="SAM" id="Phobius"/>
    </source>
</evidence>
<sequence>MNLNQTRNLKISLMNIIYILIFCFSPFAMFSELQTKSTDQQKATPFIRINLETQTEQILPNQSTSVKAKEPQKRVDQKKGTWSFQWGYNRDSYTQSDINFHGPGYKFTLKDVIAKDKPERFDPSVYLNPSIWEIPQYNFRLTYYFTDKFFFAFGQDHMKYVMSRGQAANIYGYIDPLSIQKAHLGTSPESAVYLYLFPDAYKKLEGYHNGETINITPDFLKFEHTDGLNFLYMDVGIIQPLLISSDGENALSFVASVGGGPIICRSDVRLFGEGKNNHFHTSGYGVSGYVASRVDIYRLVFFELGAKGGYIDLSNILTNGHSKDRASQNFGFLELVIFGGVNF</sequence>
<keyword evidence="1" id="KW-1133">Transmembrane helix</keyword>
<reference evidence="2 3" key="1">
    <citation type="journal article" date="2015" name="PLoS Negl. Trop. Dis.">
        <title>Distribution of Plasmids in Distinct Leptospira Pathogenic Species.</title>
        <authorList>
            <person name="Wang Y."/>
            <person name="Zhuang X."/>
            <person name="Zhong Y."/>
            <person name="Zhang C."/>
            <person name="Zhang Y."/>
            <person name="Zeng L."/>
            <person name="Zhu Y."/>
            <person name="He P."/>
            <person name="Dong K."/>
            <person name="Pal U."/>
            <person name="Guo X."/>
            <person name="Qin J."/>
        </authorList>
    </citation>
    <scope>NUCLEOTIDE SEQUENCE [LARGE SCALE GENOMIC DNA]</scope>
    <source>
        <strain evidence="2 3">56604</strain>
    </source>
</reference>
<organism evidence="2">
    <name type="scientific">Leptospira borgpetersenii serovar Ballum</name>
    <dbReference type="NCBI Taxonomy" id="280505"/>
    <lineage>
        <taxon>Bacteria</taxon>
        <taxon>Pseudomonadati</taxon>
        <taxon>Spirochaetota</taxon>
        <taxon>Spirochaetia</taxon>
        <taxon>Leptospirales</taxon>
        <taxon>Leptospiraceae</taxon>
        <taxon>Leptospira</taxon>
    </lineage>
</organism>
<dbReference type="PATRIC" id="fig|280505.15.peg.1764"/>
<dbReference type="AlphaFoldDB" id="A0A0E3B091"/>
<keyword evidence="1" id="KW-0472">Membrane</keyword>
<protein>
    <recommendedName>
        <fullName evidence="4">Outer membrane protein</fullName>
    </recommendedName>
</protein>
<evidence type="ECO:0000313" key="3">
    <source>
        <dbReference type="Proteomes" id="UP000058857"/>
    </source>
</evidence>
<name>A0A0E3B091_LEPBO</name>
<dbReference type="GeneID" id="61172557"/>
<evidence type="ECO:0008006" key="4">
    <source>
        <dbReference type="Google" id="ProtNLM"/>
    </source>
</evidence>
<feature type="transmembrane region" description="Helical" evidence="1">
    <location>
        <begin position="12"/>
        <end position="30"/>
    </location>
</feature>
<dbReference type="RefSeq" id="WP_002723144.1">
    <property type="nucleotide sequence ID" value="NZ_CP012029.1"/>
</dbReference>
<dbReference type="EMBL" id="CP012029">
    <property type="protein sequence ID" value="ALO26081.1"/>
    <property type="molecule type" value="Genomic_DNA"/>
</dbReference>
<keyword evidence="1" id="KW-0812">Transmembrane</keyword>
<accession>A0A0E3B091</accession>
<gene>
    <name evidence="2" type="ORF">LBBP_01800</name>
</gene>
<dbReference type="Proteomes" id="UP000058857">
    <property type="component" value="Chromosome 1"/>
</dbReference>
<evidence type="ECO:0000313" key="2">
    <source>
        <dbReference type="EMBL" id="ALO26081.1"/>
    </source>
</evidence>
<proteinExistence type="predicted"/>